<accession>A0A6L2KXB9</accession>
<dbReference type="EMBL" id="BKCJ010003125">
    <property type="protein sequence ID" value="GEU53132.1"/>
    <property type="molecule type" value="Genomic_DNA"/>
</dbReference>
<feature type="compositionally biased region" description="Low complexity" evidence="1">
    <location>
        <begin position="636"/>
        <end position="646"/>
    </location>
</feature>
<name>A0A6L2KXB9_TANCI</name>
<dbReference type="AlphaFoldDB" id="A0A6L2KXB9"/>
<protein>
    <submittedName>
        <fullName evidence="3">Retrovirus-related Pol polyprotein from transposon TNT 1-94</fullName>
    </submittedName>
</protein>
<dbReference type="Pfam" id="PF22936">
    <property type="entry name" value="Pol_BBD"/>
    <property type="match status" value="1"/>
</dbReference>
<proteinExistence type="predicted"/>
<gene>
    <name evidence="3" type="ORF">Tci_025110</name>
</gene>
<evidence type="ECO:0000313" key="3">
    <source>
        <dbReference type="EMBL" id="GEU53132.1"/>
    </source>
</evidence>
<dbReference type="InterPro" id="IPR054722">
    <property type="entry name" value="PolX-like_BBD"/>
</dbReference>
<comment type="caution">
    <text evidence="3">The sequence shown here is derived from an EMBL/GenBank/DDBJ whole genome shotgun (WGS) entry which is preliminary data.</text>
</comment>
<feature type="domain" description="Retrovirus-related Pol polyprotein from transposon TNT 1-94-like beta-barrel" evidence="2">
    <location>
        <begin position="452"/>
        <end position="522"/>
    </location>
</feature>
<sequence>MLLMQAQENRVALDEEHLLFIAYGQDNDVDEDVDEQPVQDLALNDAVCEHHVVDSHADYTSDSNMIPYDQYVKDNEVPDVQSNVSYEPNDAYMMILNDMHEHPAQHISVTTHHNVVYKSLTVKLATYKEQVQLYEKWANLELIEREQKIDEQLRIVITDRNIKEENLKKELHSVKMQHTSTINHNKSMVEEVTSLKNDFKQKENKYLEEFFDMKALKEKQVQPALYNGHEIIKTNHVSAIVHDSEETLEIAEITRKKINDKMKDPECVKKKIFWSKDLLKMKEEALKDQTTASRPIKALMVQLKDQVQSRGNTIHELREKISRLTKKHNDADPIHDPLNSQNKELHKKVNALHDLNECWRAENEKVKRHYKELYDSIKITCAKTIEKTNSLLTEVANLKAQIKEIHKSNCVIMPVIKSKVLAPGPQQKLGIQCTKLSIFACLQMQVVQIVLWYLDLGCSKHMMEDRSRLRNFIKKFIRTVRFGNEHFGAIMGYGDYVIGDSVISRVYYVEGLGHNLFSVGNVILILKLHSGSIHVMFEIQMKLLLLLVTPKIDPLFTLVITKPQIKLVHDKKPNLTFFCIFGALCYPTNDNEDLGKLQPAADIGIFIGYAPSQKAIPILVNLAGTPSSTTVDQDTPSPSHSPSSSALQSLSLQQGVIAESTIMEDNPRAPIDNDPFVNVFALKPSSEASSSGDAPRAWYDTLSWFLLDNKFSKGAVDATLFTWKTGKHILLVQIYVEKGVVELYFVTTDYQLANIFTKALPRERFEFLLLCLGMKSMTPDTLKRLQEGEED</sequence>
<evidence type="ECO:0000256" key="1">
    <source>
        <dbReference type="SAM" id="MobiDB-lite"/>
    </source>
</evidence>
<reference evidence="3" key="1">
    <citation type="journal article" date="2019" name="Sci. Rep.">
        <title>Draft genome of Tanacetum cinerariifolium, the natural source of mosquito coil.</title>
        <authorList>
            <person name="Yamashiro T."/>
            <person name="Shiraishi A."/>
            <person name="Satake H."/>
            <person name="Nakayama K."/>
        </authorList>
    </citation>
    <scope>NUCLEOTIDE SEQUENCE</scope>
</reference>
<organism evidence="3">
    <name type="scientific">Tanacetum cinerariifolium</name>
    <name type="common">Dalmatian daisy</name>
    <name type="synonym">Chrysanthemum cinerariifolium</name>
    <dbReference type="NCBI Taxonomy" id="118510"/>
    <lineage>
        <taxon>Eukaryota</taxon>
        <taxon>Viridiplantae</taxon>
        <taxon>Streptophyta</taxon>
        <taxon>Embryophyta</taxon>
        <taxon>Tracheophyta</taxon>
        <taxon>Spermatophyta</taxon>
        <taxon>Magnoliopsida</taxon>
        <taxon>eudicotyledons</taxon>
        <taxon>Gunneridae</taxon>
        <taxon>Pentapetalae</taxon>
        <taxon>asterids</taxon>
        <taxon>campanulids</taxon>
        <taxon>Asterales</taxon>
        <taxon>Asteraceae</taxon>
        <taxon>Asteroideae</taxon>
        <taxon>Anthemideae</taxon>
        <taxon>Anthemidinae</taxon>
        <taxon>Tanacetum</taxon>
    </lineage>
</organism>
<feature type="region of interest" description="Disordered" evidence="1">
    <location>
        <begin position="627"/>
        <end position="646"/>
    </location>
</feature>
<evidence type="ECO:0000259" key="2">
    <source>
        <dbReference type="Pfam" id="PF22936"/>
    </source>
</evidence>